<dbReference type="SUPFAM" id="SSF51735">
    <property type="entry name" value="NAD(P)-binding Rossmann-fold domains"/>
    <property type="match status" value="1"/>
</dbReference>
<dbReference type="InterPro" id="IPR036291">
    <property type="entry name" value="NAD(P)-bd_dom_sf"/>
</dbReference>
<proteinExistence type="predicted"/>
<dbReference type="InterPro" id="IPR051783">
    <property type="entry name" value="NAD(P)-dependent_oxidoreduct"/>
</dbReference>
<dbReference type="InterPro" id="IPR001509">
    <property type="entry name" value="Epimerase_deHydtase"/>
</dbReference>
<organism evidence="2 3">
    <name type="scientific">Rhizobium etli 8C-3</name>
    <dbReference type="NCBI Taxonomy" id="538025"/>
    <lineage>
        <taxon>Bacteria</taxon>
        <taxon>Pseudomonadati</taxon>
        <taxon>Pseudomonadota</taxon>
        <taxon>Alphaproteobacteria</taxon>
        <taxon>Hyphomicrobiales</taxon>
        <taxon>Rhizobiaceae</taxon>
        <taxon>Rhizobium/Agrobacterium group</taxon>
        <taxon>Rhizobium</taxon>
    </lineage>
</organism>
<evidence type="ECO:0000313" key="3">
    <source>
        <dbReference type="Proteomes" id="UP000185109"/>
    </source>
</evidence>
<evidence type="ECO:0000259" key="1">
    <source>
        <dbReference type="Pfam" id="PF01370"/>
    </source>
</evidence>
<dbReference type="Pfam" id="PF01370">
    <property type="entry name" value="Epimerase"/>
    <property type="match status" value="1"/>
</dbReference>
<dbReference type="PANTHER" id="PTHR48079">
    <property type="entry name" value="PROTEIN YEEZ"/>
    <property type="match status" value="1"/>
</dbReference>
<gene>
    <name evidence="2" type="ORF">AM571_PA00038</name>
</gene>
<accession>A0A1L5P9Z9</accession>
<feature type="domain" description="NAD-dependent epimerase/dehydratase" evidence="1">
    <location>
        <begin position="3"/>
        <end position="216"/>
    </location>
</feature>
<dbReference type="PANTHER" id="PTHR48079:SF6">
    <property type="entry name" value="NAD(P)-BINDING DOMAIN-CONTAINING PROTEIN-RELATED"/>
    <property type="match status" value="1"/>
</dbReference>
<dbReference type="RefSeq" id="WP_074063426.1">
    <property type="nucleotide sequence ID" value="NZ_CP017242.1"/>
</dbReference>
<dbReference type="GO" id="GO:0004029">
    <property type="term" value="F:aldehyde dehydrogenase (NAD+) activity"/>
    <property type="evidence" value="ECO:0007669"/>
    <property type="project" value="TreeGrafter"/>
</dbReference>
<geneLocation type="plasmid" evidence="3">
    <name>prsp8c3a</name>
</geneLocation>
<sequence length="310" mass="32079">MRILVTGAAGFVGSAVVKDLVDAGHRVIGLVRSAAAAGMLATLGAEAYAADLRERDSLRAALARADGVIHTAFNHDFSQFGANCEADRDVIEFLGGELAGSDRPLVVTSAIGVLPKHGLVTEATDAVPLSDAAANPRAASEIAADAVADLGVPVSIVRLPPSVHGEGDRAFVPTLIDIARAKGFSAYVGNGENRWPAVHRRDAARLYRLAAERASTHARYHAVAEEGIPLRNIATAIGTGLDLPVAPIDAEAALNHFGWFNHFAAMDIRASGAETRRNLGWSPSGSTLLEDLAGGVYFGGSSPAPIGAGK</sequence>
<evidence type="ECO:0000313" key="2">
    <source>
        <dbReference type="EMBL" id="APO76930.1"/>
    </source>
</evidence>
<dbReference type="Gene3D" id="3.40.50.720">
    <property type="entry name" value="NAD(P)-binding Rossmann-like Domain"/>
    <property type="match status" value="1"/>
</dbReference>
<dbReference type="EMBL" id="CP017242">
    <property type="protein sequence ID" value="APO76930.1"/>
    <property type="molecule type" value="Genomic_DNA"/>
</dbReference>
<keyword evidence="2" id="KW-0614">Plasmid</keyword>
<protein>
    <submittedName>
        <fullName evidence="2">NAD-dependent nucleoside-diphosphate-sugar epimerase protein</fullName>
    </submittedName>
</protein>
<reference evidence="2 3" key="1">
    <citation type="submission" date="2016-09" db="EMBL/GenBank/DDBJ databases">
        <title>The complete genome sequences of Rhizobium gallicum, symbiovars gallicum and phaseoli, symbionts associated to common bean (Phaseolus vulgaris).</title>
        <authorList>
            <person name="Bustos P."/>
            <person name="Santamaria R.I."/>
            <person name="Perez-Carrascal O.M."/>
            <person name="Juarez S."/>
            <person name="Lozano L."/>
            <person name="Martinez-Flores I."/>
            <person name="Martinez-Romero E."/>
            <person name="Cevallos M."/>
            <person name="Romero D."/>
            <person name="Davila G."/>
            <person name="Gonzalez V."/>
        </authorList>
    </citation>
    <scope>NUCLEOTIDE SEQUENCE [LARGE SCALE GENOMIC DNA]</scope>
    <source>
        <strain evidence="2 3">8C-3</strain>
        <plasmid evidence="3">Plasmid prsp8c3a</plasmid>
    </source>
</reference>
<dbReference type="AlphaFoldDB" id="A0A1L5P9Z9"/>
<dbReference type="Proteomes" id="UP000185109">
    <property type="component" value="Plasmid pRsp8C3a"/>
</dbReference>
<dbReference type="GO" id="GO:0005737">
    <property type="term" value="C:cytoplasm"/>
    <property type="evidence" value="ECO:0007669"/>
    <property type="project" value="TreeGrafter"/>
</dbReference>
<dbReference type="CDD" id="cd05262">
    <property type="entry name" value="SDR_a7"/>
    <property type="match status" value="1"/>
</dbReference>
<name>A0A1L5P9Z9_RHIET</name>